<dbReference type="GeneID" id="117652075"/>
<keyword evidence="1 4" id="KW-0732">Signal</keyword>
<keyword evidence="5" id="KW-1185">Reference proteome</keyword>
<comment type="similarity">
    <text evidence="3">Belongs to the TO family.</text>
</comment>
<dbReference type="InterPro" id="IPR010562">
    <property type="entry name" value="Haemolymph_juvenile_hormone-bd"/>
</dbReference>
<evidence type="ECO:0000256" key="3">
    <source>
        <dbReference type="ARBA" id="ARBA00060902"/>
    </source>
</evidence>
<sequence>MLLRLVLGTAMLGIASLGVASAGKLPPDIKRCVRSDPELSECLRGAVEETLPKLKKGLPKLGLPVLDPLYVQELRITQGGQGPLNMDLTLSDLVTTGLLDNDKVYSASIDLNSMTINASFVFARAVVSSNYTIKGRVLVLPVVGQGESKVVLHECFCVWKIQGKKLTKKDGKDYFEVIGVNLKMTPKKMEMRFDNLFNGDKQLGNTINRVVNENWQLVYNEIGSSFEQAYAEVIKQHTRSLFLHVPIDDFLPVK</sequence>
<dbReference type="OrthoDB" id="8190514at2759"/>
<dbReference type="PANTHER" id="PTHR11008">
    <property type="entry name" value="PROTEIN TAKEOUT-LIKE PROTEIN"/>
    <property type="match status" value="1"/>
</dbReference>
<feature type="signal peptide" evidence="4">
    <location>
        <begin position="1"/>
        <end position="22"/>
    </location>
</feature>
<name>A0A6P9A527_THRPL</name>
<dbReference type="InParanoid" id="A0A6P9A527"/>
<dbReference type="GO" id="GO:0005615">
    <property type="term" value="C:extracellular space"/>
    <property type="evidence" value="ECO:0007669"/>
    <property type="project" value="TreeGrafter"/>
</dbReference>
<protein>
    <submittedName>
        <fullName evidence="6">Protein takeout-like</fullName>
    </submittedName>
</protein>
<evidence type="ECO:0000256" key="4">
    <source>
        <dbReference type="SAM" id="SignalP"/>
    </source>
</evidence>
<reference evidence="6" key="1">
    <citation type="submission" date="2025-08" db="UniProtKB">
        <authorList>
            <consortium name="RefSeq"/>
        </authorList>
    </citation>
    <scope>IDENTIFICATION</scope>
    <source>
        <tissue evidence="6">Total insect</tissue>
    </source>
</reference>
<evidence type="ECO:0000256" key="1">
    <source>
        <dbReference type="ARBA" id="ARBA00022729"/>
    </source>
</evidence>
<dbReference type="Pfam" id="PF06585">
    <property type="entry name" value="JHBP"/>
    <property type="match status" value="1"/>
</dbReference>
<accession>A0A6P9A527</accession>
<dbReference type="SMART" id="SM00700">
    <property type="entry name" value="JHBP"/>
    <property type="match status" value="1"/>
</dbReference>
<evidence type="ECO:0000313" key="6">
    <source>
        <dbReference type="RefSeq" id="XP_034252625.1"/>
    </source>
</evidence>
<dbReference type="RefSeq" id="XP_034252625.1">
    <property type="nucleotide sequence ID" value="XM_034396734.1"/>
</dbReference>
<keyword evidence="2" id="KW-0090">Biological rhythms</keyword>
<dbReference type="InterPro" id="IPR038606">
    <property type="entry name" value="To_sf"/>
</dbReference>
<evidence type="ECO:0000313" key="5">
    <source>
        <dbReference type="Proteomes" id="UP000515158"/>
    </source>
</evidence>
<dbReference type="PANTHER" id="PTHR11008:SF32">
    <property type="entry name" value="CIRCADIAN CLOCK-CONTROLLED PROTEIN DAYWAKE-RELATED"/>
    <property type="match status" value="1"/>
</dbReference>
<dbReference type="Proteomes" id="UP000515158">
    <property type="component" value="Unplaced"/>
</dbReference>
<dbReference type="FunFam" id="3.15.10.30:FF:000001">
    <property type="entry name" value="Takeout-like protein 1"/>
    <property type="match status" value="1"/>
</dbReference>
<dbReference type="GO" id="GO:0007623">
    <property type="term" value="P:circadian rhythm"/>
    <property type="evidence" value="ECO:0007669"/>
    <property type="project" value="UniProtKB-ARBA"/>
</dbReference>
<dbReference type="KEGG" id="tpal:117652075"/>
<evidence type="ECO:0000256" key="2">
    <source>
        <dbReference type="ARBA" id="ARBA00023108"/>
    </source>
</evidence>
<dbReference type="AlphaFoldDB" id="A0A6P9A527"/>
<dbReference type="Gene3D" id="3.15.10.30">
    <property type="entry name" value="Haemolymph juvenile hormone binding protein"/>
    <property type="match status" value="1"/>
</dbReference>
<proteinExistence type="inferred from homology"/>
<gene>
    <name evidence="6" type="primary">LOC117652075</name>
</gene>
<organism evidence="6">
    <name type="scientific">Thrips palmi</name>
    <name type="common">Melon thrips</name>
    <dbReference type="NCBI Taxonomy" id="161013"/>
    <lineage>
        <taxon>Eukaryota</taxon>
        <taxon>Metazoa</taxon>
        <taxon>Ecdysozoa</taxon>
        <taxon>Arthropoda</taxon>
        <taxon>Hexapoda</taxon>
        <taxon>Insecta</taxon>
        <taxon>Pterygota</taxon>
        <taxon>Neoptera</taxon>
        <taxon>Paraneoptera</taxon>
        <taxon>Thysanoptera</taxon>
        <taxon>Terebrantia</taxon>
        <taxon>Thripoidea</taxon>
        <taxon>Thripidae</taxon>
        <taxon>Thrips</taxon>
    </lineage>
</organism>
<feature type="chain" id="PRO_5027747075" evidence="4">
    <location>
        <begin position="23"/>
        <end position="254"/>
    </location>
</feature>